<protein>
    <submittedName>
        <fullName evidence="1">Uncharacterized protein</fullName>
    </submittedName>
</protein>
<dbReference type="STRING" id="4555.A0A368RTI6"/>
<sequence>MALQGKQQREHARRTVSVRSRRQVARVRFARGGSRRRRCLVLHASTCRRLLLLPPPPGAYRLMLLPFVPAPGFVLDRHRRFLTSFVRDASGLLDNAKPLTERDGLVLLRVSPNAAGQQLFSLCVRNLLTCKLDVLLPLDMACFDDDGVLGYAILTSTNHDDVPADGYSQLVPGLVIGVHQGNK</sequence>
<accession>A0A368RTI6</accession>
<proteinExistence type="predicted"/>
<dbReference type="PANTHER" id="PTHR35828:SF25">
    <property type="entry name" value="OS08G0203800 PROTEIN"/>
    <property type="match status" value="1"/>
</dbReference>
<gene>
    <name evidence="1" type="ORF">SETIT_7G084000v2</name>
</gene>
<dbReference type="PANTHER" id="PTHR35828">
    <property type="entry name" value="OS08G0203800 PROTEIN-RELATED"/>
    <property type="match status" value="1"/>
</dbReference>
<dbReference type="OrthoDB" id="603189at2759"/>
<reference evidence="1" key="1">
    <citation type="journal article" date="2012" name="Nat. Biotechnol.">
        <title>Reference genome sequence of the model plant Setaria.</title>
        <authorList>
            <person name="Bennetzen J.L."/>
            <person name="Schmutz J."/>
            <person name="Wang H."/>
            <person name="Percifield R."/>
            <person name="Hawkins J."/>
            <person name="Pontaroli A.C."/>
            <person name="Estep M."/>
            <person name="Feng L."/>
            <person name="Vaughn J.N."/>
            <person name="Grimwood J."/>
            <person name="Jenkins J."/>
            <person name="Barry K."/>
            <person name="Lindquist E."/>
            <person name="Hellsten U."/>
            <person name="Deshpande S."/>
            <person name="Wang X."/>
            <person name="Wu X."/>
            <person name="Mitros T."/>
            <person name="Triplett J."/>
            <person name="Yang X."/>
            <person name="Ye C.Y."/>
            <person name="Mauro-Herrera M."/>
            <person name="Wang L."/>
            <person name="Li P."/>
            <person name="Sharma M."/>
            <person name="Sharma R."/>
            <person name="Ronald P.C."/>
            <person name="Panaud O."/>
            <person name="Kellogg E.A."/>
            <person name="Brutnell T.P."/>
            <person name="Doust A.N."/>
            <person name="Tuskan G.A."/>
            <person name="Rokhsar D."/>
            <person name="Devos K.M."/>
        </authorList>
    </citation>
    <scope>NUCLEOTIDE SEQUENCE [LARGE SCALE GENOMIC DNA]</scope>
    <source>
        <strain evidence="1">Yugu1</strain>
    </source>
</reference>
<dbReference type="AlphaFoldDB" id="A0A368RTI6"/>
<organism evidence="1">
    <name type="scientific">Setaria italica</name>
    <name type="common">Foxtail millet</name>
    <name type="synonym">Panicum italicum</name>
    <dbReference type="NCBI Taxonomy" id="4555"/>
    <lineage>
        <taxon>Eukaryota</taxon>
        <taxon>Viridiplantae</taxon>
        <taxon>Streptophyta</taxon>
        <taxon>Embryophyta</taxon>
        <taxon>Tracheophyta</taxon>
        <taxon>Spermatophyta</taxon>
        <taxon>Magnoliopsida</taxon>
        <taxon>Liliopsida</taxon>
        <taxon>Poales</taxon>
        <taxon>Poaceae</taxon>
        <taxon>PACMAD clade</taxon>
        <taxon>Panicoideae</taxon>
        <taxon>Panicodae</taxon>
        <taxon>Paniceae</taxon>
        <taxon>Cenchrinae</taxon>
        <taxon>Setaria</taxon>
    </lineage>
</organism>
<name>A0A368RTI6_SETIT</name>
<evidence type="ECO:0000313" key="1">
    <source>
        <dbReference type="EMBL" id="RCV33445.1"/>
    </source>
</evidence>
<reference evidence="1" key="2">
    <citation type="submission" date="2015-07" db="EMBL/GenBank/DDBJ databases">
        <authorList>
            <person name="Noorani M."/>
        </authorList>
    </citation>
    <scope>NUCLEOTIDE SEQUENCE</scope>
    <source>
        <strain evidence="1">Yugu1</strain>
    </source>
</reference>
<dbReference type="EMBL" id="CM003534">
    <property type="protein sequence ID" value="RCV33445.1"/>
    <property type="molecule type" value="Genomic_DNA"/>
</dbReference>